<proteinExistence type="predicted"/>
<dbReference type="SUPFAM" id="SSF53774">
    <property type="entry name" value="Glutaminase/Asparaginase"/>
    <property type="match status" value="1"/>
</dbReference>
<dbReference type="InterPro" id="IPR040919">
    <property type="entry name" value="Asparaginase_C"/>
</dbReference>
<accession>A0A2L2TG55</accession>
<evidence type="ECO:0000313" key="2">
    <source>
        <dbReference type="EMBL" id="CEI67013.1"/>
    </source>
</evidence>
<evidence type="ECO:0000259" key="1">
    <source>
        <dbReference type="Pfam" id="PF17763"/>
    </source>
</evidence>
<dbReference type="AlphaFoldDB" id="A0A2L2TG55"/>
<feature type="domain" description="Asparaginase/glutaminase C-terminal" evidence="1">
    <location>
        <begin position="2"/>
        <end position="78"/>
    </location>
</feature>
<dbReference type="InterPro" id="IPR027473">
    <property type="entry name" value="L-asparaginase_C"/>
</dbReference>
<dbReference type="Proteomes" id="UP000245910">
    <property type="component" value="Chromosome I"/>
</dbReference>
<reference evidence="3" key="1">
    <citation type="submission" date="2014-10" db="EMBL/GenBank/DDBJ databases">
        <authorList>
            <person name="King R."/>
        </authorList>
    </citation>
    <scope>NUCLEOTIDE SEQUENCE [LARGE SCALE GENOMIC DNA]</scope>
    <source>
        <strain evidence="3">A3/5</strain>
    </source>
</reference>
<keyword evidence="3" id="KW-1185">Reference proteome</keyword>
<dbReference type="STRING" id="56646.A0A2L2TG55"/>
<dbReference type="Pfam" id="PF17763">
    <property type="entry name" value="Asparaginase_C"/>
    <property type="match status" value="1"/>
</dbReference>
<name>A0A2L2TG55_9HYPO</name>
<dbReference type="InterPro" id="IPR036152">
    <property type="entry name" value="Asp/glu_Ase-like_sf"/>
</dbReference>
<evidence type="ECO:0000313" key="3">
    <source>
        <dbReference type="Proteomes" id="UP000245910"/>
    </source>
</evidence>
<organism evidence="2 3">
    <name type="scientific">Fusarium venenatum</name>
    <dbReference type="NCBI Taxonomy" id="56646"/>
    <lineage>
        <taxon>Eukaryota</taxon>
        <taxon>Fungi</taxon>
        <taxon>Dikarya</taxon>
        <taxon>Ascomycota</taxon>
        <taxon>Pezizomycotina</taxon>
        <taxon>Sordariomycetes</taxon>
        <taxon>Hypocreomycetidae</taxon>
        <taxon>Hypocreales</taxon>
        <taxon>Nectriaceae</taxon>
        <taxon>Fusarium</taxon>
    </lineage>
</organism>
<sequence length="99" mass="10417">MGVGPGALSTAASLAAEDLYSQGVITVASFRPYFGLSVPSPETEKIISSGVLRGENARIQLQLALGAGYDFEGIQKLFEGEVRNAVYNDATAFFNGTIL</sequence>
<dbReference type="EMBL" id="LN649229">
    <property type="protein sequence ID" value="CEI67013.1"/>
    <property type="molecule type" value="Genomic_DNA"/>
</dbReference>
<protein>
    <recommendedName>
        <fullName evidence="1">Asparaginase/glutaminase C-terminal domain-containing protein</fullName>
    </recommendedName>
</protein>
<dbReference type="Gene3D" id="3.40.50.40">
    <property type="match status" value="1"/>
</dbReference>